<name>A0ACC2NQJ5_9HYME</name>
<dbReference type="EMBL" id="CM056743">
    <property type="protein sequence ID" value="KAJ8673364.1"/>
    <property type="molecule type" value="Genomic_DNA"/>
</dbReference>
<sequence>MSNMCLWKIVTMCLWLGVVNAALQPETTEPASIYYTEPSLASSNSIETGYRGPTQLPAGKIIGIRRLERSKSPYVLREDLEVMSEGELQIEAGVELRVAPMIGITIRGVITAEGEELQASGTSHMTIGKITGEREIVKNTEKTRTPSHACMNILHAPLRYHGVDFCVEFLDLLQSRRFEPDAAGDNEKSVMIWLAYGIVFFSSWILNKDGLK</sequence>
<reference evidence="1" key="1">
    <citation type="submission" date="2023-04" db="EMBL/GenBank/DDBJ databases">
        <title>A chromosome-level genome assembly of the parasitoid wasp Eretmocerus hayati.</title>
        <authorList>
            <person name="Zhong Y."/>
            <person name="Liu S."/>
            <person name="Liu Y."/>
        </authorList>
    </citation>
    <scope>NUCLEOTIDE SEQUENCE</scope>
    <source>
        <strain evidence="1">ZJU_SS_LIU_2023</strain>
    </source>
</reference>
<accession>A0ACC2NQJ5</accession>
<evidence type="ECO:0000313" key="1">
    <source>
        <dbReference type="EMBL" id="KAJ8673364.1"/>
    </source>
</evidence>
<comment type="caution">
    <text evidence="1">The sequence shown here is derived from an EMBL/GenBank/DDBJ whole genome shotgun (WGS) entry which is preliminary data.</text>
</comment>
<organism evidence="1 2">
    <name type="scientific">Eretmocerus hayati</name>
    <dbReference type="NCBI Taxonomy" id="131215"/>
    <lineage>
        <taxon>Eukaryota</taxon>
        <taxon>Metazoa</taxon>
        <taxon>Ecdysozoa</taxon>
        <taxon>Arthropoda</taxon>
        <taxon>Hexapoda</taxon>
        <taxon>Insecta</taxon>
        <taxon>Pterygota</taxon>
        <taxon>Neoptera</taxon>
        <taxon>Endopterygota</taxon>
        <taxon>Hymenoptera</taxon>
        <taxon>Apocrita</taxon>
        <taxon>Proctotrupomorpha</taxon>
        <taxon>Chalcidoidea</taxon>
        <taxon>Aphelinidae</taxon>
        <taxon>Aphelininae</taxon>
        <taxon>Eretmocerus</taxon>
    </lineage>
</organism>
<gene>
    <name evidence="1" type="ORF">QAD02_004626</name>
</gene>
<dbReference type="Proteomes" id="UP001239111">
    <property type="component" value="Chromosome 3"/>
</dbReference>
<keyword evidence="2" id="KW-1185">Reference proteome</keyword>
<proteinExistence type="predicted"/>
<evidence type="ECO:0000313" key="2">
    <source>
        <dbReference type="Proteomes" id="UP001239111"/>
    </source>
</evidence>
<protein>
    <submittedName>
        <fullName evidence="1">Uncharacterized protein</fullName>
    </submittedName>
</protein>